<organism evidence="3 4">
    <name type="scientific">Natronobacillus azotifigens</name>
    <dbReference type="NCBI Taxonomy" id="472978"/>
    <lineage>
        <taxon>Bacteria</taxon>
        <taxon>Bacillati</taxon>
        <taxon>Bacillota</taxon>
        <taxon>Bacilli</taxon>
        <taxon>Bacillales</taxon>
        <taxon>Bacillaceae</taxon>
        <taxon>Natronobacillus</taxon>
    </lineage>
</organism>
<dbReference type="CDD" id="cd02860">
    <property type="entry name" value="E_set_Pullulanase"/>
    <property type="match status" value="1"/>
</dbReference>
<dbReference type="GO" id="GO:0005975">
    <property type="term" value="P:carbohydrate metabolic process"/>
    <property type="evidence" value="ECO:0007669"/>
    <property type="project" value="InterPro"/>
</dbReference>
<feature type="domain" description="Glycosyl hydrolase family 13 catalytic" evidence="2">
    <location>
        <begin position="234"/>
        <end position="600"/>
    </location>
</feature>
<dbReference type="SMART" id="SM00642">
    <property type="entry name" value="Aamy"/>
    <property type="match status" value="1"/>
</dbReference>
<comment type="similarity">
    <text evidence="1">Belongs to the glycosyl hydrolase 13 family.</text>
</comment>
<dbReference type="InterPro" id="IPR011840">
    <property type="entry name" value="PulA_typeI"/>
</dbReference>
<proteinExistence type="inferred from homology"/>
<dbReference type="EC" id="3.2.1.41" evidence="3"/>
<keyword evidence="3" id="KW-0326">Glycosidase</keyword>
<dbReference type="InterPro" id="IPR014756">
    <property type="entry name" value="Ig_E-set"/>
</dbReference>
<dbReference type="Gene3D" id="2.60.40.10">
    <property type="entry name" value="Immunoglobulins"/>
    <property type="match status" value="1"/>
</dbReference>
<comment type="caution">
    <text evidence="3">The sequence shown here is derived from an EMBL/GenBank/DDBJ whole genome shotgun (WGS) entry which is preliminary data.</text>
</comment>
<dbReference type="InterPro" id="IPR017853">
    <property type="entry name" value="GH"/>
</dbReference>
<keyword evidence="3" id="KW-0378">Hydrolase</keyword>
<sequence length="698" mass="80976">MQTAWLDEQNIIRVDFAETDDKPINEPIIKDNKNHFQVDSIHWDNKTATIKLVEFLPMDNSLYIEWNDVEIPIYPRDIVRSPIFDQMYDASKELLGANYSPDQTTFSVWSPIASNMVLVLVDETYQMSRNSNGVWSKTIDQDCHLMSYYFKITVHGKEEKVNDPYAKSMTANSQEAVVIDVRQFDPDDFRKVPSPDIRKEETIIYELHIRDATVAKSSGVKHRGKFLGLTERETTNPENYSTGLSYIRELGCTHVQLLPVQDFARVNELKPDKTYNWGYDPLYYFVPEGSFSTDPKDPKVRIKELKQMIQAFHEENLSVILDVVFNHVFEHETSAFEKLVPGYYFRYTKDGQVSNATGTGNDLATERKMVRKFILDCVDYLLTEYRIDGFRFDLMGIIDVETMRMIRNRCEQEDRSILLLGEGWEMDTPLSSTQKSTISQSDQLCEISFFNDRFRDIMKGNIGDPTDKGFTNGNGHYIERLPQLVSGSSQSRYGDAIFSDPLQSVNYVECHDNHTLWDRLQLSNPNATAETQKRMHQLATGITILSQGIPFIHAGQEFYRTKQGDDNSYIAGDSINQLDWYRREKEDHYVQWVRNLIQLRKNYRLLRLGDTEEIKHRLHTIFAPDPVFGYLLAGAREDLAIFINPANYAMKIEKPAAGRWKKLLSNYFGSEGMNDYVLEPKSEIKAYELVIYHKRRRS</sequence>
<dbReference type="InterPro" id="IPR006047">
    <property type="entry name" value="GH13_cat_dom"/>
</dbReference>
<accession>A0A9J6R7P9</accession>
<evidence type="ECO:0000256" key="1">
    <source>
        <dbReference type="ARBA" id="ARBA00008061"/>
    </source>
</evidence>
<dbReference type="NCBIfam" id="TIGR02104">
    <property type="entry name" value="pulA_typeI"/>
    <property type="match status" value="1"/>
</dbReference>
<dbReference type="AlphaFoldDB" id="A0A9J6R7P9"/>
<dbReference type="Proteomes" id="UP001084197">
    <property type="component" value="Unassembled WGS sequence"/>
</dbReference>
<dbReference type="RefSeq" id="WP_268778433.1">
    <property type="nucleotide sequence ID" value="NZ_JAPRAT010000001.1"/>
</dbReference>
<dbReference type="InterPro" id="IPR013783">
    <property type="entry name" value="Ig-like_fold"/>
</dbReference>
<evidence type="ECO:0000313" key="4">
    <source>
        <dbReference type="Proteomes" id="UP001084197"/>
    </source>
</evidence>
<dbReference type="Pfam" id="PF02922">
    <property type="entry name" value="CBM_48"/>
    <property type="match status" value="1"/>
</dbReference>
<dbReference type="GO" id="GO:0051060">
    <property type="term" value="F:pullulanase activity"/>
    <property type="evidence" value="ECO:0007669"/>
    <property type="project" value="UniProtKB-EC"/>
</dbReference>
<dbReference type="PANTHER" id="PTHR43002">
    <property type="entry name" value="GLYCOGEN DEBRANCHING ENZYME"/>
    <property type="match status" value="1"/>
</dbReference>
<protein>
    <submittedName>
        <fullName evidence="3">Type I pullulanase</fullName>
        <ecNumber evidence="3">3.2.1.41</ecNumber>
    </submittedName>
</protein>
<dbReference type="SUPFAM" id="SSF81296">
    <property type="entry name" value="E set domains"/>
    <property type="match status" value="1"/>
</dbReference>
<reference evidence="3" key="1">
    <citation type="submission" date="2022-11" db="EMBL/GenBank/DDBJ databases">
        <title>WGS of Natronobacillus azotifigens 24KS-1, an anaerobic diazotrophic haloalkaliphile from soda-rich habitats.</title>
        <authorList>
            <person name="Sorokin D.Y."/>
            <person name="Merkel A.Y."/>
        </authorList>
    </citation>
    <scope>NUCLEOTIDE SEQUENCE</scope>
    <source>
        <strain evidence="3">24KS-1</strain>
    </source>
</reference>
<dbReference type="InterPro" id="IPR004193">
    <property type="entry name" value="Glyco_hydro_13_N"/>
</dbReference>
<dbReference type="CDD" id="cd11341">
    <property type="entry name" value="AmyAc_Pullulanase_LD-like"/>
    <property type="match status" value="1"/>
</dbReference>
<dbReference type="EMBL" id="JAPRAT010000001">
    <property type="protein sequence ID" value="MCZ0701666.1"/>
    <property type="molecule type" value="Genomic_DNA"/>
</dbReference>
<evidence type="ECO:0000313" key="3">
    <source>
        <dbReference type="EMBL" id="MCZ0701666.1"/>
    </source>
</evidence>
<dbReference type="SUPFAM" id="SSF51445">
    <property type="entry name" value="(Trans)glycosidases"/>
    <property type="match status" value="1"/>
</dbReference>
<evidence type="ECO:0000259" key="2">
    <source>
        <dbReference type="SMART" id="SM00642"/>
    </source>
</evidence>
<name>A0A9J6R7P9_9BACI</name>
<keyword evidence="4" id="KW-1185">Reference proteome</keyword>
<gene>
    <name evidence="3" type="primary">pulA</name>
    <name evidence="3" type="ORF">OWO01_00385</name>
</gene>
<dbReference type="Gene3D" id="3.20.20.80">
    <property type="entry name" value="Glycosidases"/>
    <property type="match status" value="1"/>
</dbReference>